<dbReference type="EMBL" id="JARJCW010000008">
    <property type="protein sequence ID" value="KAJ7221627.1"/>
    <property type="molecule type" value="Genomic_DNA"/>
</dbReference>
<feature type="compositionally biased region" description="Low complexity" evidence="1">
    <location>
        <begin position="187"/>
        <end position="196"/>
    </location>
</feature>
<evidence type="ECO:0000313" key="2">
    <source>
        <dbReference type="EMBL" id="KAJ7221627.1"/>
    </source>
</evidence>
<feature type="region of interest" description="Disordered" evidence="1">
    <location>
        <begin position="175"/>
        <end position="197"/>
    </location>
</feature>
<reference evidence="2" key="1">
    <citation type="submission" date="2023-03" db="EMBL/GenBank/DDBJ databases">
        <title>Massive genome expansion in bonnet fungi (Mycena s.s.) driven by repeated elements and novel gene families across ecological guilds.</title>
        <authorList>
            <consortium name="Lawrence Berkeley National Laboratory"/>
            <person name="Harder C.B."/>
            <person name="Miyauchi S."/>
            <person name="Viragh M."/>
            <person name="Kuo A."/>
            <person name="Thoen E."/>
            <person name="Andreopoulos B."/>
            <person name="Lu D."/>
            <person name="Skrede I."/>
            <person name="Drula E."/>
            <person name="Henrissat B."/>
            <person name="Morin E."/>
            <person name="Kohler A."/>
            <person name="Barry K."/>
            <person name="LaButti K."/>
            <person name="Morin E."/>
            <person name="Salamov A."/>
            <person name="Lipzen A."/>
            <person name="Mereny Z."/>
            <person name="Hegedus B."/>
            <person name="Baldrian P."/>
            <person name="Stursova M."/>
            <person name="Weitz H."/>
            <person name="Taylor A."/>
            <person name="Grigoriev I.V."/>
            <person name="Nagy L.G."/>
            <person name="Martin F."/>
            <person name="Kauserud H."/>
        </authorList>
    </citation>
    <scope>NUCLEOTIDE SEQUENCE</scope>
    <source>
        <strain evidence="2">9144</strain>
    </source>
</reference>
<accession>A0AAD6VST6</accession>
<name>A0AAD6VST6_9AGAR</name>
<feature type="compositionally biased region" description="Low complexity" evidence="1">
    <location>
        <begin position="9"/>
        <end position="21"/>
    </location>
</feature>
<sequence length="256" mass="26847">MHLPPYTSAAMHAAHTTHTAPHTPPRMPYVATDAASCCERARLAHGTATHTASCFKHSPHRSHPPPRTAAHATHVATRHATHATDTAPRCARPAPPRTQIYAASARPPHRSHPLHVPCHAAHTATPHTPRTRHPTMHACVATDTASACPPLTFTAAHATARGTCSVLLRGPTPCPAASTRSPRRSHPAAPHIPSSPLRAPGVAHLRAFGGGSEAAWGAFVVAVHDNDGRGLSPFDKASQCGGGVNNMWCVRTGAHP</sequence>
<proteinExistence type="predicted"/>
<organism evidence="2 3">
    <name type="scientific">Mycena pura</name>
    <dbReference type="NCBI Taxonomy" id="153505"/>
    <lineage>
        <taxon>Eukaryota</taxon>
        <taxon>Fungi</taxon>
        <taxon>Dikarya</taxon>
        <taxon>Basidiomycota</taxon>
        <taxon>Agaricomycotina</taxon>
        <taxon>Agaricomycetes</taxon>
        <taxon>Agaricomycetidae</taxon>
        <taxon>Agaricales</taxon>
        <taxon>Marasmiineae</taxon>
        <taxon>Mycenaceae</taxon>
        <taxon>Mycena</taxon>
    </lineage>
</organism>
<protein>
    <submittedName>
        <fullName evidence="2">Uncharacterized protein</fullName>
    </submittedName>
</protein>
<feature type="region of interest" description="Disordered" evidence="1">
    <location>
        <begin position="1"/>
        <end position="26"/>
    </location>
</feature>
<evidence type="ECO:0000313" key="3">
    <source>
        <dbReference type="Proteomes" id="UP001219525"/>
    </source>
</evidence>
<gene>
    <name evidence="2" type="ORF">GGX14DRAFT_559111</name>
</gene>
<dbReference type="Proteomes" id="UP001219525">
    <property type="component" value="Unassembled WGS sequence"/>
</dbReference>
<evidence type="ECO:0000256" key="1">
    <source>
        <dbReference type="SAM" id="MobiDB-lite"/>
    </source>
</evidence>
<comment type="caution">
    <text evidence="2">The sequence shown here is derived from an EMBL/GenBank/DDBJ whole genome shotgun (WGS) entry which is preliminary data.</text>
</comment>
<dbReference type="AlphaFoldDB" id="A0AAD6VST6"/>
<keyword evidence="3" id="KW-1185">Reference proteome</keyword>